<proteinExistence type="predicted"/>
<evidence type="ECO:0000256" key="4">
    <source>
        <dbReference type="ARBA" id="ARBA00023136"/>
    </source>
</evidence>
<evidence type="ECO:0000256" key="5">
    <source>
        <dbReference type="SAM" id="Phobius"/>
    </source>
</evidence>
<evidence type="ECO:0000256" key="1">
    <source>
        <dbReference type="ARBA" id="ARBA00004141"/>
    </source>
</evidence>
<dbReference type="PATRIC" id="fig|272123.3.peg.5666"/>
<dbReference type="STRING" id="272123.Anacy_5217"/>
<dbReference type="RefSeq" id="WP_015217161.1">
    <property type="nucleotide sequence ID" value="NC_019771.1"/>
</dbReference>
<dbReference type="Proteomes" id="UP000010474">
    <property type="component" value="Chromosome"/>
</dbReference>
<keyword evidence="2 5" id="KW-0812">Transmembrane</keyword>
<keyword evidence="4 5" id="KW-0472">Membrane</keyword>
<dbReference type="eggNOG" id="COG1714">
    <property type="taxonomic scope" value="Bacteria"/>
</dbReference>
<name>K9ZPR2_ANACC</name>
<dbReference type="Pfam" id="PF06271">
    <property type="entry name" value="RDD"/>
    <property type="match status" value="1"/>
</dbReference>
<dbReference type="HOGENOM" id="CLU_108009_0_0_3"/>
<reference evidence="8" key="1">
    <citation type="journal article" date="2013" name="Proc. Natl. Acad. Sci. U.S.A.">
        <title>Improving the coverage of the cyanobacterial phylum using diversity-driven genome sequencing.</title>
        <authorList>
            <person name="Shih P.M."/>
            <person name="Wu D."/>
            <person name="Latifi A."/>
            <person name="Axen S.D."/>
            <person name="Fewer D.P."/>
            <person name="Talla E."/>
            <person name="Calteau A."/>
            <person name="Cai F."/>
            <person name="Tandeau de Marsac N."/>
            <person name="Rippka R."/>
            <person name="Herdman M."/>
            <person name="Sivonen K."/>
            <person name="Coursin T."/>
            <person name="Laurent T."/>
            <person name="Goodwin L."/>
            <person name="Nolan M."/>
            <person name="Davenport K.W."/>
            <person name="Han C.S."/>
            <person name="Rubin E.M."/>
            <person name="Eisen J.A."/>
            <person name="Woyke T."/>
            <person name="Gugger M."/>
            <person name="Kerfeld C.A."/>
        </authorList>
    </citation>
    <scope>NUCLEOTIDE SEQUENCE [LARGE SCALE GENOMIC DNA]</scope>
    <source>
        <strain evidence="8">ATCC 27899 / PCC 7122</strain>
    </source>
</reference>
<keyword evidence="3 5" id="KW-1133">Transmembrane helix</keyword>
<sequence>MTIVKVPQKHYPKAEIIRRGMALGIDILGVWLVSSLLGSNNFGIQFVQICVFILSWLVLRVIVVYNNRGQSLGRWAFDLKILEVEGERIVGRIPQLQALLKREGIICFNALLTSIALTNIIANPTAILLLLPLGIDCGAALSDTQMRQALHDRYAGTIIVSSRRGYSLDLKVKRLVEKLQRSVRR</sequence>
<feature type="transmembrane region" description="Helical" evidence="5">
    <location>
        <begin position="44"/>
        <end position="65"/>
    </location>
</feature>
<protein>
    <submittedName>
        <fullName evidence="7">RDD domain containing protein</fullName>
    </submittedName>
</protein>
<dbReference type="AlphaFoldDB" id="K9ZPR2"/>
<comment type="subcellular location">
    <subcellularLocation>
        <location evidence="1">Membrane</location>
        <topology evidence="1">Multi-pass membrane protein</topology>
    </subcellularLocation>
</comment>
<feature type="domain" description="RDD" evidence="6">
    <location>
        <begin position="15"/>
        <end position="156"/>
    </location>
</feature>
<feature type="transmembrane region" description="Helical" evidence="5">
    <location>
        <begin position="21"/>
        <end position="38"/>
    </location>
</feature>
<evidence type="ECO:0000313" key="7">
    <source>
        <dbReference type="EMBL" id="AFZ60547.1"/>
    </source>
</evidence>
<dbReference type="OrthoDB" id="462690at2"/>
<evidence type="ECO:0000256" key="3">
    <source>
        <dbReference type="ARBA" id="ARBA00022989"/>
    </source>
</evidence>
<evidence type="ECO:0000259" key="6">
    <source>
        <dbReference type="Pfam" id="PF06271"/>
    </source>
</evidence>
<evidence type="ECO:0000256" key="2">
    <source>
        <dbReference type="ARBA" id="ARBA00022692"/>
    </source>
</evidence>
<dbReference type="EMBL" id="CP003659">
    <property type="protein sequence ID" value="AFZ60547.1"/>
    <property type="molecule type" value="Genomic_DNA"/>
</dbReference>
<dbReference type="InterPro" id="IPR010432">
    <property type="entry name" value="RDD"/>
</dbReference>
<keyword evidence="8" id="KW-1185">Reference proteome</keyword>
<evidence type="ECO:0000313" key="8">
    <source>
        <dbReference type="Proteomes" id="UP000010474"/>
    </source>
</evidence>
<organism evidence="7 8">
    <name type="scientific">Anabaena cylindrica (strain ATCC 27899 / PCC 7122)</name>
    <dbReference type="NCBI Taxonomy" id="272123"/>
    <lineage>
        <taxon>Bacteria</taxon>
        <taxon>Bacillati</taxon>
        <taxon>Cyanobacteriota</taxon>
        <taxon>Cyanophyceae</taxon>
        <taxon>Nostocales</taxon>
        <taxon>Nostocaceae</taxon>
        <taxon>Anabaena</taxon>
    </lineage>
</organism>
<dbReference type="GO" id="GO:0016020">
    <property type="term" value="C:membrane"/>
    <property type="evidence" value="ECO:0007669"/>
    <property type="project" value="UniProtKB-SubCell"/>
</dbReference>
<dbReference type="KEGG" id="acy:Anacy_5217"/>
<accession>K9ZPR2</accession>
<gene>
    <name evidence="7" type="ordered locus">Anacy_5217</name>
</gene>